<organism evidence="1 2">
    <name type="scientific">Rickettsia asiatica</name>
    <dbReference type="NCBI Taxonomy" id="238800"/>
    <lineage>
        <taxon>Bacteria</taxon>
        <taxon>Pseudomonadati</taxon>
        <taxon>Pseudomonadota</taxon>
        <taxon>Alphaproteobacteria</taxon>
        <taxon>Rickettsiales</taxon>
        <taxon>Rickettsiaceae</taxon>
        <taxon>Rickettsieae</taxon>
        <taxon>Rickettsia</taxon>
        <taxon>spotted fever group</taxon>
    </lineage>
</organism>
<dbReference type="EMBL" id="AP019563">
    <property type="protein sequence ID" value="BBJ32401.1"/>
    <property type="molecule type" value="Genomic_DNA"/>
</dbReference>
<dbReference type="KEGG" id="ras:RAS_15100"/>
<dbReference type="AlphaFoldDB" id="A0A510GJE6"/>
<gene>
    <name evidence="1" type="ORF">RAS_15100</name>
</gene>
<reference evidence="1 2" key="1">
    <citation type="submission" date="2019-04" db="EMBL/GenBank/DDBJ databases">
        <title>Draft genome sequence of Rickettsia asiatica Maytaro1284.</title>
        <authorList>
            <person name="Thu M."/>
            <person name="Qiu Y."/>
            <person name="Nakao R."/>
        </authorList>
    </citation>
    <scope>NUCLEOTIDE SEQUENCE [LARGE SCALE GENOMIC DNA]</scope>
    <source>
        <strain evidence="1 2">Maytaro1284</strain>
    </source>
</reference>
<dbReference type="Proteomes" id="UP000321183">
    <property type="component" value="Chromosome"/>
</dbReference>
<name>A0A510GJE6_9RICK</name>
<sequence length="61" mass="6948">MSNQINKSLPELVAEFTSKENLEILKVEIAELLERPLKKRDINAIEKRLAELEAIFGIAKV</sequence>
<keyword evidence="2" id="KW-1185">Reference proteome</keyword>
<dbReference type="RefSeq" id="WP_147143813.1">
    <property type="nucleotide sequence ID" value="NZ_AP019563.1"/>
</dbReference>
<protein>
    <submittedName>
        <fullName evidence="1">Uncharacterized protein</fullName>
    </submittedName>
</protein>
<evidence type="ECO:0000313" key="1">
    <source>
        <dbReference type="EMBL" id="BBJ32401.1"/>
    </source>
</evidence>
<evidence type="ECO:0000313" key="2">
    <source>
        <dbReference type="Proteomes" id="UP000321183"/>
    </source>
</evidence>
<accession>A0A510GJE6</accession>
<proteinExistence type="predicted"/>